<reference evidence="8 9" key="1">
    <citation type="journal article" date="2019" name="Int. J. Syst. Evol. Microbiol.">
        <title>The Global Catalogue of Microorganisms (GCM) 10K type strain sequencing project: providing services to taxonomists for standard genome sequencing and annotation.</title>
        <authorList>
            <consortium name="The Broad Institute Genomics Platform"/>
            <consortium name="The Broad Institute Genome Sequencing Center for Infectious Disease"/>
            <person name="Wu L."/>
            <person name="Ma J."/>
        </authorList>
    </citation>
    <scope>NUCLEOTIDE SEQUENCE [LARGE SCALE GENOMIC DNA]</scope>
    <source>
        <strain evidence="8 9">CGMCC 1.12562</strain>
    </source>
</reference>
<name>A0ABD5NEC6_9EURY</name>
<feature type="domain" description="PAC" evidence="7">
    <location>
        <begin position="76"/>
        <end position="130"/>
    </location>
</feature>
<dbReference type="CDD" id="cd00130">
    <property type="entry name" value="PAS"/>
    <property type="match status" value="1"/>
</dbReference>
<dbReference type="GeneID" id="69116429"/>
<dbReference type="SMART" id="SM00388">
    <property type="entry name" value="HisKA"/>
    <property type="match status" value="1"/>
</dbReference>
<evidence type="ECO:0000256" key="2">
    <source>
        <dbReference type="ARBA" id="ARBA00012438"/>
    </source>
</evidence>
<keyword evidence="5" id="KW-0902">Two-component regulatory system</keyword>
<dbReference type="Pfam" id="PF02518">
    <property type="entry name" value="HATPase_c"/>
    <property type="match status" value="1"/>
</dbReference>
<dbReference type="Gene3D" id="3.30.565.10">
    <property type="entry name" value="Histidine kinase-like ATPase, C-terminal domain"/>
    <property type="match status" value="1"/>
</dbReference>
<evidence type="ECO:0000313" key="8">
    <source>
        <dbReference type="EMBL" id="MFC3477638.1"/>
    </source>
</evidence>
<dbReference type="InterPro" id="IPR013656">
    <property type="entry name" value="PAS_4"/>
</dbReference>
<evidence type="ECO:0000256" key="4">
    <source>
        <dbReference type="ARBA" id="ARBA00022777"/>
    </source>
</evidence>
<keyword evidence="8" id="KW-0547">Nucleotide-binding</keyword>
<keyword evidence="3" id="KW-0808">Transferase</keyword>
<evidence type="ECO:0000256" key="1">
    <source>
        <dbReference type="ARBA" id="ARBA00000085"/>
    </source>
</evidence>
<dbReference type="NCBIfam" id="TIGR00229">
    <property type="entry name" value="sensory_box"/>
    <property type="match status" value="1"/>
</dbReference>
<gene>
    <name evidence="8" type="ORF">ACFOKC_07865</name>
</gene>
<evidence type="ECO:0000313" key="9">
    <source>
        <dbReference type="Proteomes" id="UP001595660"/>
    </source>
</evidence>
<feature type="domain" description="Histidine kinase" evidence="6">
    <location>
        <begin position="141"/>
        <end position="335"/>
    </location>
</feature>
<dbReference type="InterPro" id="IPR036890">
    <property type="entry name" value="HATPase_C_sf"/>
</dbReference>
<dbReference type="InterPro" id="IPR050736">
    <property type="entry name" value="Sensor_HK_Regulatory"/>
</dbReference>
<dbReference type="GO" id="GO:0004673">
    <property type="term" value="F:protein histidine kinase activity"/>
    <property type="evidence" value="ECO:0007669"/>
    <property type="project" value="UniProtKB-EC"/>
</dbReference>
<accession>A0ABD5NEC6</accession>
<dbReference type="SUPFAM" id="SSF47384">
    <property type="entry name" value="Homodimeric domain of signal transducing histidine kinase"/>
    <property type="match status" value="1"/>
</dbReference>
<dbReference type="InterPro" id="IPR036097">
    <property type="entry name" value="HisK_dim/P_sf"/>
</dbReference>
<sequence length="335" mass="37359">MEQHSQRFDALFDDPNLLVALLDPDGTVQRVNETAVAYVDKSHDEIVGIPFWEAPWWSEDHEADVKQWIREATDGDYVEYEAEHPAGDGETAVVSGVFRPVTDDSGEVTTVLVSAKDITERRQQKRELQEQNKRFDEFASFISHDLQSPISAVNGRLELALETGDVEHVERASEALERVDALREDLVTTLRSREIVTNRESVDVADVFERAWRTIDPPSTTTYTVVEPVTVDADRDALQRLLENLVGNSVEHGSEHATVRIGALGDGFYYADDGPGIDPDARGQVFIPGFSTKRGEKGIGMGMASVRQIVTAHDWRIEIDDSDALGGVRFELHTE</sequence>
<evidence type="ECO:0000259" key="7">
    <source>
        <dbReference type="PROSITE" id="PS50113"/>
    </source>
</evidence>
<dbReference type="InterPro" id="IPR000700">
    <property type="entry name" value="PAS-assoc_C"/>
</dbReference>
<dbReference type="InterPro" id="IPR000014">
    <property type="entry name" value="PAS"/>
</dbReference>
<dbReference type="EMBL" id="JBHRWN010000002">
    <property type="protein sequence ID" value="MFC3477638.1"/>
    <property type="molecule type" value="Genomic_DNA"/>
</dbReference>
<dbReference type="SMART" id="SM00387">
    <property type="entry name" value="HATPase_c"/>
    <property type="match status" value="1"/>
</dbReference>
<dbReference type="GO" id="GO:0000160">
    <property type="term" value="P:phosphorelay signal transduction system"/>
    <property type="evidence" value="ECO:0007669"/>
    <property type="project" value="UniProtKB-KW"/>
</dbReference>
<organism evidence="8 9">
    <name type="scientific">Halobacterium litoreum</name>
    <dbReference type="NCBI Taxonomy" id="2039234"/>
    <lineage>
        <taxon>Archaea</taxon>
        <taxon>Methanobacteriati</taxon>
        <taxon>Methanobacteriota</taxon>
        <taxon>Stenosarchaea group</taxon>
        <taxon>Halobacteria</taxon>
        <taxon>Halobacteriales</taxon>
        <taxon>Halobacteriaceae</taxon>
        <taxon>Halobacterium</taxon>
    </lineage>
</organism>
<proteinExistence type="predicted"/>
<dbReference type="AlphaFoldDB" id="A0ABD5NEC6"/>
<dbReference type="Gene3D" id="1.10.287.130">
    <property type="match status" value="1"/>
</dbReference>
<dbReference type="RefSeq" id="WP_232571237.1">
    <property type="nucleotide sequence ID" value="NZ_CP089466.1"/>
</dbReference>
<keyword evidence="9" id="KW-1185">Reference proteome</keyword>
<dbReference type="PROSITE" id="PS50109">
    <property type="entry name" value="HIS_KIN"/>
    <property type="match status" value="1"/>
</dbReference>
<dbReference type="PROSITE" id="PS50113">
    <property type="entry name" value="PAC"/>
    <property type="match status" value="1"/>
</dbReference>
<dbReference type="Proteomes" id="UP001595660">
    <property type="component" value="Unassembled WGS sequence"/>
</dbReference>
<evidence type="ECO:0000256" key="5">
    <source>
        <dbReference type="ARBA" id="ARBA00023012"/>
    </source>
</evidence>
<dbReference type="InterPro" id="IPR003594">
    <property type="entry name" value="HATPase_dom"/>
</dbReference>
<dbReference type="CDD" id="cd00082">
    <property type="entry name" value="HisKA"/>
    <property type="match status" value="1"/>
</dbReference>
<dbReference type="SUPFAM" id="SSF55874">
    <property type="entry name" value="ATPase domain of HSP90 chaperone/DNA topoisomerase II/histidine kinase"/>
    <property type="match status" value="1"/>
</dbReference>
<dbReference type="InterPro" id="IPR003661">
    <property type="entry name" value="HisK_dim/P_dom"/>
</dbReference>
<keyword evidence="8" id="KW-0067">ATP-binding</keyword>
<protein>
    <recommendedName>
        <fullName evidence="2">histidine kinase</fullName>
        <ecNumber evidence="2">2.7.13.3</ecNumber>
    </recommendedName>
</protein>
<dbReference type="EC" id="2.7.13.3" evidence="2"/>
<dbReference type="InterPro" id="IPR035965">
    <property type="entry name" value="PAS-like_dom_sf"/>
</dbReference>
<dbReference type="PANTHER" id="PTHR43711:SF1">
    <property type="entry name" value="HISTIDINE KINASE 1"/>
    <property type="match status" value="1"/>
</dbReference>
<comment type="catalytic activity">
    <reaction evidence="1">
        <text>ATP + protein L-histidine = ADP + protein N-phospho-L-histidine.</text>
        <dbReference type="EC" id="2.7.13.3"/>
    </reaction>
</comment>
<dbReference type="Pfam" id="PF08448">
    <property type="entry name" value="PAS_4"/>
    <property type="match status" value="1"/>
</dbReference>
<comment type="caution">
    <text evidence="8">The sequence shown here is derived from an EMBL/GenBank/DDBJ whole genome shotgun (WGS) entry which is preliminary data.</text>
</comment>
<dbReference type="Gene3D" id="3.30.450.20">
    <property type="entry name" value="PAS domain"/>
    <property type="match status" value="1"/>
</dbReference>
<evidence type="ECO:0000259" key="6">
    <source>
        <dbReference type="PROSITE" id="PS50109"/>
    </source>
</evidence>
<dbReference type="SUPFAM" id="SSF55785">
    <property type="entry name" value="PYP-like sensor domain (PAS domain)"/>
    <property type="match status" value="1"/>
</dbReference>
<dbReference type="SMART" id="SM00091">
    <property type="entry name" value="PAS"/>
    <property type="match status" value="1"/>
</dbReference>
<evidence type="ECO:0000256" key="3">
    <source>
        <dbReference type="ARBA" id="ARBA00022679"/>
    </source>
</evidence>
<dbReference type="GO" id="GO:0005524">
    <property type="term" value="F:ATP binding"/>
    <property type="evidence" value="ECO:0007669"/>
    <property type="project" value="UniProtKB-KW"/>
</dbReference>
<dbReference type="InterPro" id="IPR005467">
    <property type="entry name" value="His_kinase_dom"/>
</dbReference>
<dbReference type="PANTHER" id="PTHR43711">
    <property type="entry name" value="TWO-COMPONENT HISTIDINE KINASE"/>
    <property type="match status" value="1"/>
</dbReference>
<keyword evidence="4" id="KW-0418">Kinase</keyword>